<keyword evidence="2" id="KW-1185">Reference proteome</keyword>
<reference evidence="1 2" key="1">
    <citation type="journal article" date="2019" name="Nat. Ecol. Evol.">
        <title>Megaphylogeny resolves global patterns of mushroom evolution.</title>
        <authorList>
            <person name="Varga T."/>
            <person name="Krizsan K."/>
            <person name="Foldi C."/>
            <person name="Dima B."/>
            <person name="Sanchez-Garcia M."/>
            <person name="Sanchez-Ramirez S."/>
            <person name="Szollosi G.J."/>
            <person name="Szarkandi J.G."/>
            <person name="Papp V."/>
            <person name="Albert L."/>
            <person name="Andreopoulos W."/>
            <person name="Angelini C."/>
            <person name="Antonin V."/>
            <person name="Barry K.W."/>
            <person name="Bougher N.L."/>
            <person name="Buchanan P."/>
            <person name="Buyck B."/>
            <person name="Bense V."/>
            <person name="Catcheside P."/>
            <person name="Chovatia M."/>
            <person name="Cooper J."/>
            <person name="Damon W."/>
            <person name="Desjardin D."/>
            <person name="Finy P."/>
            <person name="Geml J."/>
            <person name="Haridas S."/>
            <person name="Hughes K."/>
            <person name="Justo A."/>
            <person name="Karasinski D."/>
            <person name="Kautmanova I."/>
            <person name="Kiss B."/>
            <person name="Kocsube S."/>
            <person name="Kotiranta H."/>
            <person name="LaButti K.M."/>
            <person name="Lechner B.E."/>
            <person name="Liimatainen K."/>
            <person name="Lipzen A."/>
            <person name="Lukacs Z."/>
            <person name="Mihaltcheva S."/>
            <person name="Morgado L.N."/>
            <person name="Niskanen T."/>
            <person name="Noordeloos M.E."/>
            <person name="Ohm R.A."/>
            <person name="Ortiz-Santana B."/>
            <person name="Ovrebo C."/>
            <person name="Racz N."/>
            <person name="Riley R."/>
            <person name="Savchenko A."/>
            <person name="Shiryaev A."/>
            <person name="Soop K."/>
            <person name="Spirin V."/>
            <person name="Szebenyi C."/>
            <person name="Tomsovsky M."/>
            <person name="Tulloss R.E."/>
            <person name="Uehling J."/>
            <person name="Grigoriev I.V."/>
            <person name="Vagvolgyi C."/>
            <person name="Papp T."/>
            <person name="Martin F.M."/>
            <person name="Miettinen O."/>
            <person name="Hibbett D.S."/>
            <person name="Nagy L.G."/>
        </authorList>
    </citation>
    <scope>NUCLEOTIDE SEQUENCE [LARGE SCALE GENOMIC DNA]</scope>
    <source>
        <strain evidence="1 2">HHB13444</strain>
    </source>
</reference>
<dbReference type="InParanoid" id="A0A5C3NKK4"/>
<organism evidence="1 2">
    <name type="scientific">Polyporus arcularius HHB13444</name>
    <dbReference type="NCBI Taxonomy" id="1314778"/>
    <lineage>
        <taxon>Eukaryota</taxon>
        <taxon>Fungi</taxon>
        <taxon>Dikarya</taxon>
        <taxon>Basidiomycota</taxon>
        <taxon>Agaricomycotina</taxon>
        <taxon>Agaricomycetes</taxon>
        <taxon>Polyporales</taxon>
        <taxon>Polyporaceae</taxon>
        <taxon>Polyporus</taxon>
    </lineage>
</organism>
<sequence>DQTMTAWIADVHRAVFRLKSIGVSIIEEDYILIVTSGLLSLCEHFIVPLNATPESELMLKPVHRRLLNVDSRQ</sequence>
<feature type="non-terminal residue" evidence="1">
    <location>
        <position position="1"/>
    </location>
</feature>
<protein>
    <submittedName>
        <fullName evidence="1">Uncharacterized protein</fullName>
    </submittedName>
</protein>
<name>A0A5C3NKK4_9APHY</name>
<feature type="non-terminal residue" evidence="1">
    <location>
        <position position="73"/>
    </location>
</feature>
<dbReference type="Proteomes" id="UP000308197">
    <property type="component" value="Unassembled WGS sequence"/>
</dbReference>
<evidence type="ECO:0000313" key="1">
    <source>
        <dbReference type="EMBL" id="TFK77725.1"/>
    </source>
</evidence>
<proteinExistence type="predicted"/>
<gene>
    <name evidence="1" type="ORF">K466DRAFT_466468</name>
</gene>
<accession>A0A5C3NKK4</accession>
<dbReference type="EMBL" id="ML213238">
    <property type="protein sequence ID" value="TFK77725.1"/>
    <property type="molecule type" value="Genomic_DNA"/>
</dbReference>
<evidence type="ECO:0000313" key="2">
    <source>
        <dbReference type="Proteomes" id="UP000308197"/>
    </source>
</evidence>
<dbReference type="AlphaFoldDB" id="A0A5C3NKK4"/>